<evidence type="ECO:0000313" key="4">
    <source>
        <dbReference type="WBParaSite" id="PgR168_g003_t02"/>
    </source>
</evidence>
<dbReference type="Proteomes" id="UP000887569">
    <property type="component" value="Unplaced"/>
</dbReference>
<sequence length="171" mass="19539">MCFRRGSGIISGLYFIITIESSSVGLIFDQSFDALIEYIHLNPENRDANDVILLTLIVIAITGHILTIPCLCYAVHNHHPPALIPYLAWRILLSSITFGIVIWQWSIDSSGGNEFPHKFRNRMLPMGISEVIIGVLFSGFASYAHSRFMEQRMRSEEHNQNDIENYSNIYY</sequence>
<evidence type="ECO:0000256" key="1">
    <source>
        <dbReference type="SAM" id="Phobius"/>
    </source>
</evidence>
<keyword evidence="1" id="KW-0472">Membrane</keyword>
<accession>A0A915CG37</accession>
<keyword evidence="2" id="KW-1185">Reference proteome</keyword>
<feature type="transmembrane region" description="Helical" evidence="1">
    <location>
        <begin position="126"/>
        <end position="144"/>
    </location>
</feature>
<evidence type="ECO:0000313" key="2">
    <source>
        <dbReference type="Proteomes" id="UP000887569"/>
    </source>
</evidence>
<dbReference type="WBParaSite" id="PgR168_g003_t01">
    <property type="protein sequence ID" value="PgR168_g003_t01"/>
    <property type="gene ID" value="PgR168_g003"/>
</dbReference>
<keyword evidence="1" id="KW-1133">Transmembrane helix</keyword>
<name>A0A915CG37_PARUN</name>
<feature type="transmembrane region" description="Helical" evidence="1">
    <location>
        <begin position="12"/>
        <end position="32"/>
    </location>
</feature>
<dbReference type="WBParaSite" id="PgR168_g003_t02">
    <property type="protein sequence ID" value="PgR168_g003_t02"/>
    <property type="gene ID" value="PgR168_g003"/>
</dbReference>
<dbReference type="AlphaFoldDB" id="A0A915CG37"/>
<feature type="transmembrane region" description="Helical" evidence="1">
    <location>
        <begin position="87"/>
        <end position="106"/>
    </location>
</feature>
<protein>
    <submittedName>
        <fullName evidence="3 4">Uncharacterized protein</fullName>
    </submittedName>
</protein>
<keyword evidence="1" id="KW-0812">Transmembrane</keyword>
<reference evidence="3 4" key="1">
    <citation type="submission" date="2022-11" db="UniProtKB">
        <authorList>
            <consortium name="WormBaseParasite"/>
        </authorList>
    </citation>
    <scope>IDENTIFICATION</scope>
</reference>
<feature type="transmembrane region" description="Helical" evidence="1">
    <location>
        <begin position="52"/>
        <end position="75"/>
    </location>
</feature>
<proteinExistence type="predicted"/>
<organism evidence="2 4">
    <name type="scientific">Parascaris univalens</name>
    <name type="common">Nematode worm</name>
    <dbReference type="NCBI Taxonomy" id="6257"/>
    <lineage>
        <taxon>Eukaryota</taxon>
        <taxon>Metazoa</taxon>
        <taxon>Ecdysozoa</taxon>
        <taxon>Nematoda</taxon>
        <taxon>Chromadorea</taxon>
        <taxon>Rhabditida</taxon>
        <taxon>Spirurina</taxon>
        <taxon>Ascaridomorpha</taxon>
        <taxon>Ascaridoidea</taxon>
        <taxon>Ascarididae</taxon>
        <taxon>Parascaris</taxon>
    </lineage>
</organism>
<evidence type="ECO:0000313" key="3">
    <source>
        <dbReference type="WBParaSite" id="PgR168_g003_t01"/>
    </source>
</evidence>